<protein>
    <submittedName>
        <fullName evidence="10">Uncharacterized protein LOC107267780</fullName>
    </submittedName>
</protein>
<reference evidence="10" key="1">
    <citation type="submission" date="2025-08" db="UniProtKB">
        <authorList>
            <consortium name="RefSeq"/>
        </authorList>
    </citation>
    <scope>IDENTIFICATION</scope>
</reference>
<dbReference type="GO" id="GO:0007155">
    <property type="term" value="P:cell adhesion"/>
    <property type="evidence" value="ECO:0007669"/>
    <property type="project" value="UniProtKB-KW"/>
</dbReference>
<evidence type="ECO:0000256" key="3">
    <source>
        <dbReference type="ARBA" id="ARBA00022692"/>
    </source>
</evidence>
<dbReference type="GO" id="GO:0016020">
    <property type="term" value="C:membrane"/>
    <property type="evidence" value="ECO:0007669"/>
    <property type="project" value="UniProtKB-SubCell"/>
</dbReference>
<organism evidence="9 10">
    <name type="scientific">Cephus cinctus</name>
    <name type="common">Wheat stem sawfly</name>
    <dbReference type="NCBI Taxonomy" id="211228"/>
    <lineage>
        <taxon>Eukaryota</taxon>
        <taxon>Metazoa</taxon>
        <taxon>Ecdysozoa</taxon>
        <taxon>Arthropoda</taxon>
        <taxon>Hexapoda</taxon>
        <taxon>Insecta</taxon>
        <taxon>Pterygota</taxon>
        <taxon>Neoptera</taxon>
        <taxon>Endopterygota</taxon>
        <taxon>Hymenoptera</taxon>
        <taxon>Cephoidea</taxon>
        <taxon>Cephidae</taxon>
        <taxon>Cephus</taxon>
    </lineage>
</organism>
<dbReference type="RefSeq" id="XP_015595346.1">
    <property type="nucleotide sequence ID" value="XM_015739860.2"/>
</dbReference>
<keyword evidence="9" id="KW-1185">Reference proteome</keyword>
<dbReference type="PANTHER" id="PTHR12316">
    <property type="entry name" value="NINJURIN-RELATED"/>
    <property type="match status" value="1"/>
</dbReference>
<keyword evidence="5 8" id="KW-1133">Transmembrane helix</keyword>
<accession>A0AAJ7BWA4</accession>
<dbReference type="PANTHER" id="PTHR12316:SF20">
    <property type="entry name" value="NINJURIN-A"/>
    <property type="match status" value="1"/>
</dbReference>
<feature type="region of interest" description="Disordered" evidence="7">
    <location>
        <begin position="21"/>
        <end position="132"/>
    </location>
</feature>
<feature type="transmembrane region" description="Helical" evidence="8">
    <location>
        <begin position="173"/>
        <end position="197"/>
    </location>
</feature>
<dbReference type="InterPro" id="IPR007007">
    <property type="entry name" value="Ninjurin"/>
</dbReference>
<sequence length="254" mass="27772">MAVNIKERKSVDVILPMDVVSDNYSNRAEPSIKMLRTDNGNFDTNHAEKEPLMETDNTNNPKPTSGPEIDDLEPEDKVVPSSDNDEGIDDGLLPGNGSVYPRDDSDQPADPFPSFPAAPPGPGSGVPVPRNSPDVNVYQQKKTIAQGMMDLALISANANQFRYVLQTSGRHPFYYPSLIMIGLSLLLQVVVGIGLIWNSCYNIKIHNQMCMANKANNLTVSGIFLITILNVFISSFGIVENIDSRTFVDSTSVQ</sequence>
<evidence type="ECO:0000256" key="7">
    <source>
        <dbReference type="SAM" id="MobiDB-lite"/>
    </source>
</evidence>
<dbReference type="Pfam" id="PF04923">
    <property type="entry name" value="Ninjurin"/>
    <property type="match status" value="1"/>
</dbReference>
<feature type="transmembrane region" description="Helical" evidence="8">
    <location>
        <begin position="218"/>
        <end position="239"/>
    </location>
</feature>
<name>A0AAJ7BWA4_CEPCN</name>
<feature type="compositionally biased region" description="Pro residues" evidence="7">
    <location>
        <begin position="110"/>
        <end position="122"/>
    </location>
</feature>
<keyword evidence="6 8" id="KW-0472">Membrane</keyword>
<comment type="similarity">
    <text evidence="2">Belongs to the ninjurin family.</text>
</comment>
<dbReference type="KEGG" id="ccin:107267780"/>
<evidence type="ECO:0000256" key="5">
    <source>
        <dbReference type="ARBA" id="ARBA00022989"/>
    </source>
</evidence>
<dbReference type="GeneID" id="107267780"/>
<evidence type="ECO:0000256" key="8">
    <source>
        <dbReference type="SAM" id="Phobius"/>
    </source>
</evidence>
<evidence type="ECO:0000256" key="4">
    <source>
        <dbReference type="ARBA" id="ARBA00022889"/>
    </source>
</evidence>
<evidence type="ECO:0000256" key="6">
    <source>
        <dbReference type="ARBA" id="ARBA00023136"/>
    </source>
</evidence>
<comment type="subcellular location">
    <subcellularLocation>
        <location evidence="1">Membrane</location>
        <topology evidence="1">Multi-pass membrane protein</topology>
    </subcellularLocation>
</comment>
<evidence type="ECO:0000256" key="1">
    <source>
        <dbReference type="ARBA" id="ARBA00004141"/>
    </source>
</evidence>
<dbReference type="Proteomes" id="UP000694920">
    <property type="component" value="Unplaced"/>
</dbReference>
<gene>
    <name evidence="10" type="primary">LOC107267780</name>
</gene>
<proteinExistence type="inferred from homology"/>
<evidence type="ECO:0000313" key="10">
    <source>
        <dbReference type="RefSeq" id="XP_015595346.1"/>
    </source>
</evidence>
<keyword evidence="4" id="KW-0130">Cell adhesion</keyword>
<dbReference type="AlphaFoldDB" id="A0AAJ7BWA4"/>
<dbReference type="GO" id="GO:0042246">
    <property type="term" value="P:tissue regeneration"/>
    <property type="evidence" value="ECO:0007669"/>
    <property type="project" value="InterPro"/>
</dbReference>
<evidence type="ECO:0000313" key="9">
    <source>
        <dbReference type="Proteomes" id="UP000694920"/>
    </source>
</evidence>
<keyword evidence="3 8" id="KW-0812">Transmembrane</keyword>
<evidence type="ECO:0000256" key="2">
    <source>
        <dbReference type="ARBA" id="ARBA00008141"/>
    </source>
</evidence>